<evidence type="ECO:0000259" key="2">
    <source>
        <dbReference type="Pfam" id="PF04909"/>
    </source>
</evidence>
<keyword evidence="1" id="KW-0456">Lyase</keyword>
<reference evidence="3 4" key="1">
    <citation type="submission" date="2020-02" db="EMBL/GenBank/DDBJ databases">
        <title>Acidophilic actinobacteria isolated from forest soil.</title>
        <authorList>
            <person name="Golinska P."/>
        </authorList>
    </citation>
    <scope>NUCLEOTIDE SEQUENCE [LARGE SCALE GENOMIC DNA]</scope>
    <source>
        <strain evidence="3 4">NL8</strain>
    </source>
</reference>
<organism evidence="3 4">
    <name type="scientific">Catenulispora pinistramenti</name>
    <dbReference type="NCBI Taxonomy" id="2705254"/>
    <lineage>
        <taxon>Bacteria</taxon>
        <taxon>Bacillati</taxon>
        <taxon>Actinomycetota</taxon>
        <taxon>Actinomycetes</taxon>
        <taxon>Catenulisporales</taxon>
        <taxon>Catenulisporaceae</taxon>
        <taxon>Catenulispora</taxon>
    </lineage>
</organism>
<evidence type="ECO:0000313" key="3">
    <source>
        <dbReference type="EMBL" id="MBS2554275.1"/>
    </source>
</evidence>
<dbReference type="Gene3D" id="3.20.20.140">
    <property type="entry name" value="Metal-dependent hydrolases"/>
    <property type="match status" value="1"/>
</dbReference>
<dbReference type="InterPro" id="IPR006680">
    <property type="entry name" value="Amidohydro-rel"/>
</dbReference>
<dbReference type="SUPFAM" id="SSF51556">
    <property type="entry name" value="Metallo-dependent hydrolases"/>
    <property type="match status" value="1"/>
</dbReference>
<gene>
    <name evidence="3" type="ORF">KGQ19_46220</name>
</gene>
<feature type="domain" description="Amidohydrolase-related" evidence="2">
    <location>
        <begin position="19"/>
        <end position="318"/>
    </location>
</feature>
<dbReference type="PANTHER" id="PTHR21240">
    <property type="entry name" value="2-AMINO-3-CARBOXYLMUCONATE-6-SEMIALDEHYDE DECARBOXYLASE"/>
    <property type="match status" value="1"/>
</dbReference>
<dbReference type="Pfam" id="PF04909">
    <property type="entry name" value="Amidohydro_2"/>
    <property type="match status" value="1"/>
</dbReference>
<dbReference type="InterPro" id="IPR032466">
    <property type="entry name" value="Metal_Hydrolase"/>
</dbReference>
<dbReference type="Proteomes" id="UP000730482">
    <property type="component" value="Unassembled WGS sequence"/>
</dbReference>
<dbReference type="InterPro" id="IPR032465">
    <property type="entry name" value="ACMSD"/>
</dbReference>
<evidence type="ECO:0000313" key="4">
    <source>
        <dbReference type="Proteomes" id="UP000730482"/>
    </source>
</evidence>
<protein>
    <submittedName>
        <fullName evidence="3">Amidohydrolase family protein</fullName>
    </submittedName>
</protein>
<dbReference type="RefSeq" id="WP_212021579.1">
    <property type="nucleotide sequence ID" value="NZ_JAAFYZ010000346.1"/>
</dbReference>
<evidence type="ECO:0000256" key="1">
    <source>
        <dbReference type="ARBA" id="ARBA00023239"/>
    </source>
</evidence>
<keyword evidence="4" id="KW-1185">Reference proteome</keyword>
<proteinExistence type="predicted"/>
<comment type="caution">
    <text evidence="3">The sequence shown here is derived from an EMBL/GenBank/DDBJ whole genome shotgun (WGS) entry which is preliminary data.</text>
</comment>
<accession>A0ABS5L7S1</accession>
<name>A0ABS5L7S1_9ACTN</name>
<sequence>MTAESESGNSLLASTTPVVDYQAHWYPPSVVEGLVGRTAYPRAERGPDGDYVLWLDENRSQPLMNRLMADFDDHLAHAAAAGVDVLVLGPATLAEVSHLPADEAAELLDRIHVEYARVQREHPDHVVALAALPMQDPALALKVLDHAIGELDLRGVSQQTTVDERHPLVTEDTIPVFARIAELGVPLVLHPGFRSATGVGIRNLREDAGLSWVYQTSLTALRLIDSGLLDVVPDLVVVHPHLGGVLPYIAERIELLGGSKAKHRIEHYFRTNFYVDTAAGNPGALRLAIETYGIERVVFASDYPFYEQGATRRQVEGAVGTQAAQQIYANVVPGLRLGG</sequence>
<dbReference type="EMBL" id="JAAFYZ010000346">
    <property type="protein sequence ID" value="MBS2554275.1"/>
    <property type="molecule type" value="Genomic_DNA"/>
</dbReference>
<dbReference type="PANTHER" id="PTHR21240:SF28">
    <property type="entry name" value="ISO-OROTATE DECARBOXYLASE (EUROFUNG)"/>
    <property type="match status" value="1"/>
</dbReference>